<protein>
    <submittedName>
        <fullName evidence="2">Uncharacterized protein</fullName>
    </submittedName>
</protein>
<dbReference type="AlphaFoldDB" id="A0A5N5X3H7"/>
<feature type="compositionally biased region" description="Polar residues" evidence="1">
    <location>
        <begin position="681"/>
        <end position="693"/>
    </location>
</feature>
<dbReference type="OrthoDB" id="5419922at2759"/>
<feature type="region of interest" description="Disordered" evidence="1">
    <location>
        <begin position="96"/>
        <end position="132"/>
    </location>
</feature>
<feature type="compositionally biased region" description="Low complexity" evidence="1">
    <location>
        <begin position="222"/>
        <end position="231"/>
    </location>
</feature>
<feature type="compositionally biased region" description="Low complexity" evidence="1">
    <location>
        <begin position="629"/>
        <end position="640"/>
    </location>
</feature>
<feature type="region of interest" description="Disordered" evidence="1">
    <location>
        <begin position="501"/>
        <end position="526"/>
    </location>
</feature>
<feature type="region of interest" description="Disordered" evidence="1">
    <location>
        <begin position="1"/>
        <end position="38"/>
    </location>
</feature>
<feature type="region of interest" description="Disordered" evidence="1">
    <location>
        <begin position="562"/>
        <end position="652"/>
    </location>
</feature>
<evidence type="ECO:0000256" key="1">
    <source>
        <dbReference type="SAM" id="MobiDB-lite"/>
    </source>
</evidence>
<sequence length="704" mass="76574">MPPRRPVSPLSLETCSPPTSDLDADGIIGSDDELTEEERAAQRRRIEKLAESYLQGRPLFILSASLRGPLDKGWVNPWKTNRKRNVPASRNIARSLNETEIPASPVIQETHSRKRRPHHEPPEVRNSRSHTIAPVSDFLVSGRNRGLVAEADNDTHLSRLSAKRDRRPGSPSTPRISIPWSKTINSNAQLHHSSSFRYTDENWLKKDRKQISFQNVDPPTSPTTTLSSRYSTKSRASKDAPVDSQTRSFEQDFSTSTENGERGIYSSPAHDGPAAESLGANRVSNSVTSSPAKDQSLSGLVMPETAAGAAAQDSAFCVLAPSSHLPEFEYRRRKPYVLNEKQSTESPVAVSLDVGKDQHLSSVAKGSERSEQQVSAPQDLRWAHPIRHGPVEADKDLKNFFTSTSTTNAVGNISVSHSAKFRSTSTVNKGNTSEKLPSAQQVRGNPTMTDITSLHSIAVPRGNSEDDGDTIPDPQFSTQAALLLAQRSFQNDLESQDDNIASSEIPQDSNSSNVSSPDSNNITPFHRLATPGIRAQAPATAGGQWLSTQCMIDAATPFTFSTEKKKSRRTISPVKHMTSRKKPKTTSFKLSPSPSSASSESHSQQSGHDSNRGPVPRQSPSHETQHSALPMTLTGTTPPTAQEGRQRFPDTDNFNLSQAIADAGSWLQQSFNLNKDLKQCGISNPGPSSSAGTRRSALGVDGNK</sequence>
<feature type="compositionally biased region" description="Polar residues" evidence="1">
    <location>
        <begin position="170"/>
        <end position="180"/>
    </location>
</feature>
<dbReference type="EMBL" id="ML732198">
    <property type="protein sequence ID" value="KAB8075169.1"/>
    <property type="molecule type" value="Genomic_DNA"/>
</dbReference>
<dbReference type="Proteomes" id="UP000326565">
    <property type="component" value="Unassembled WGS sequence"/>
</dbReference>
<feature type="region of interest" description="Disordered" evidence="1">
    <location>
        <begin position="678"/>
        <end position="704"/>
    </location>
</feature>
<feature type="region of interest" description="Disordered" evidence="1">
    <location>
        <begin position="424"/>
        <end position="446"/>
    </location>
</feature>
<keyword evidence="3" id="KW-1185">Reference proteome</keyword>
<feature type="compositionally biased region" description="Low complexity" evidence="1">
    <location>
        <begin position="587"/>
        <end position="608"/>
    </location>
</feature>
<feature type="region of interest" description="Disordered" evidence="1">
    <location>
        <begin position="210"/>
        <end position="296"/>
    </location>
</feature>
<accession>A0A5N5X3H7</accession>
<reference evidence="2 3" key="1">
    <citation type="submission" date="2019-04" db="EMBL/GenBank/DDBJ databases">
        <title>Friends and foes A comparative genomics study of 23 Aspergillus species from section Flavi.</title>
        <authorList>
            <consortium name="DOE Joint Genome Institute"/>
            <person name="Kjaerbolling I."/>
            <person name="Vesth T."/>
            <person name="Frisvad J.C."/>
            <person name="Nybo J.L."/>
            <person name="Theobald S."/>
            <person name="Kildgaard S."/>
            <person name="Isbrandt T."/>
            <person name="Kuo A."/>
            <person name="Sato A."/>
            <person name="Lyhne E.K."/>
            <person name="Kogle M.E."/>
            <person name="Wiebenga A."/>
            <person name="Kun R.S."/>
            <person name="Lubbers R.J."/>
            <person name="Makela M.R."/>
            <person name="Barry K."/>
            <person name="Chovatia M."/>
            <person name="Clum A."/>
            <person name="Daum C."/>
            <person name="Haridas S."/>
            <person name="He G."/>
            <person name="LaButti K."/>
            <person name="Lipzen A."/>
            <person name="Mondo S."/>
            <person name="Riley R."/>
            <person name="Salamov A."/>
            <person name="Simmons B.A."/>
            <person name="Magnuson J.K."/>
            <person name="Henrissat B."/>
            <person name="Mortensen U.H."/>
            <person name="Larsen T.O."/>
            <person name="Devries R.P."/>
            <person name="Grigoriev I.V."/>
            <person name="Machida M."/>
            <person name="Baker S.E."/>
            <person name="Andersen M.R."/>
        </authorList>
    </citation>
    <scope>NUCLEOTIDE SEQUENCE [LARGE SCALE GENOMIC DNA]</scope>
    <source>
        <strain evidence="2 3">CBS 151.66</strain>
    </source>
</reference>
<gene>
    <name evidence="2" type="ORF">BDV29DRAFT_172394</name>
</gene>
<feature type="compositionally biased region" description="Low complexity" evidence="1">
    <location>
        <begin position="509"/>
        <end position="521"/>
    </location>
</feature>
<proteinExistence type="predicted"/>
<name>A0A5N5X3H7_9EURO</name>
<feature type="compositionally biased region" description="Polar residues" evidence="1">
    <location>
        <begin position="243"/>
        <end position="258"/>
    </location>
</feature>
<feature type="region of interest" description="Disordered" evidence="1">
    <location>
        <begin position="158"/>
        <end position="180"/>
    </location>
</feature>
<evidence type="ECO:0000313" key="3">
    <source>
        <dbReference type="Proteomes" id="UP000326565"/>
    </source>
</evidence>
<feature type="compositionally biased region" description="Polar residues" evidence="1">
    <location>
        <begin position="282"/>
        <end position="296"/>
    </location>
</feature>
<evidence type="ECO:0000313" key="2">
    <source>
        <dbReference type="EMBL" id="KAB8075169.1"/>
    </source>
</evidence>
<organism evidence="2 3">
    <name type="scientific">Aspergillus leporis</name>
    <dbReference type="NCBI Taxonomy" id="41062"/>
    <lineage>
        <taxon>Eukaryota</taxon>
        <taxon>Fungi</taxon>
        <taxon>Dikarya</taxon>
        <taxon>Ascomycota</taxon>
        <taxon>Pezizomycotina</taxon>
        <taxon>Eurotiomycetes</taxon>
        <taxon>Eurotiomycetidae</taxon>
        <taxon>Eurotiales</taxon>
        <taxon>Aspergillaceae</taxon>
        <taxon>Aspergillus</taxon>
        <taxon>Aspergillus subgen. Circumdati</taxon>
    </lineage>
</organism>